<evidence type="ECO:0000256" key="3">
    <source>
        <dbReference type="ARBA" id="ARBA00022729"/>
    </source>
</evidence>
<keyword evidence="2" id="KW-0813">Transport</keyword>
<dbReference type="Proteomes" id="UP000214596">
    <property type="component" value="Unassembled WGS sequence"/>
</dbReference>
<evidence type="ECO:0000313" key="5">
    <source>
        <dbReference type="EMBL" id="OXE30142.1"/>
    </source>
</evidence>
<dbReference type="InterPro" id="IPR001188">
    <property type="entry name" value="Sperm_putr-bd"/>
</dbReference>
<dbReference type="PANTHER" id="PTHR30222:SF17">
    <property type="entry name" value="SPERMIDINE_PUTRESCINE-BINDING PERIPLASMIC PROTEIN"/>
    <property type="match status" value="1"/>
</dbReference>
<feature type="non-terminal residue" evidence="5">
    <location>
        <position position="1"/>
    </location>
</feature>
<proteinExistence type="predicted"/>
<sequence>PNDFQSWADLWKPELEGQVMLMDDTREVFHIALRKLGYSGNSTDPKQIDEAYAELQKLMPNVLVFNSDNPGAPYMSGEVGVGMLWNGSAAAAQNEGLNLKLVFPKEGGIGWVDNFA</sequence>
<dbReference type="InterPro" id="IPR006059">
    <property type="entry name" value="SBP"/>
</dbReference>
<dbReference type="Gene3D" id="3.40.190.10">
    <property type="entry name" value="Periplasmic binding protein-like II"/>
    <property type="match status" value="1"/>
</dbReference>
<dbReference type="EMBL" id="NIXT01002517">
    <property type="protein sequence ID" value="OXE30142.1"/>
    <property type="molecule type" value="Genomic_DNA"/>
</dbReference>
<evidence type="ECO:0000256" key="4">
    <source>
        <dbReference type="ARBA" id="ARBA00022764"/>
    </source>
</evidence>
<dbReference type="GO" id="GO:0019808">
    <property type="term" value="F:polyamine binding"/>
    <property type="evidence" value="ECO:0007669"/>
    <property type="project" value="InterPro"/>
</dbReference>
<dbReference type="Pfam" id="PF13416">
    <property type="entry name" value="SBP_bac_8"/>
    <property type="match status" value="1"/>
</dbReference>
<dbReference type="PRINTS" id="PR00909">
    <property type="entry name" value="SPERMDNBNDNG"/>
</dbReference>
<evidence type="ECO:0000256" key="1">
    <source>
        <dbReference type="ARBA" id="ARBA00004418"/>
    </source>
</evidence>
<organism evidence="5 6">
    <name type="scientific">Vibrio parahaemolyticus</name>
    <dbReference type="NCBI Taxonomy" id="670"/>
    <lineage>
        <taxon>Bacteria</taxon>
        <taxon>Pseudomonadati</taxon>
        <taxon>Pseudomonadota</taxon>
        <taxon>Gammaproteobacteria</taxon>
        <taxon>Vibrionales</taxon>
        <taxon>Vibrionaceae</taxon>
        <taxon>Vibrio</taxon>
    </lineage>
</organism>
<dbReference type="PANTHER" id="PTHR30222">
    <property type="entry name" value="SPERMIDINE/PUTRESCINE-BINDING PERIPLASMIC PROTEIN"/>
    <property type="match status" value="1"/>
</dbReference>
<comment type="caution">
    <text evidence="5">The sequence shown here is derived from an EMBL/GenBank/DDBJ whole genome shotgun (WGS) entry which is preliminary data.</text>
</comment>
<dbReference type="STRING" id="670.ACZ92_08655"/>
<reference evidence="5 6" key="1">
    <citation type="journal article" date="2017" name="Appl. Environ. Microbiol.">
        <title>Parallel evolution of two clades of a major Atlantic endemic Vibrio parahaemolyticus pathogen lineage by independent acquisition of related pathogenicity islands.</title>
        <authorList>
            <person name="Xu F."/>
            <person name="Gonzalez-Escalona N."/>
            <person name="Drees K.P."/>
            <person name="Sebra R.P."/>
            <person name="Cooper V.S."/>
            <person name="Jones S.H."/>
            <person name="Whistler C.A."/>
        </authorList>
    </citation>
    <scope>NUCLEOTIDE SEQUENCE [LARGE SCALE GENOMIC DNA]</scope>
    <source>
        <strain evidence="5 6">MAVP-3</strain>
    </source>
</reference>
<dbReference type="GO" id="GO:0015846">
    <property type="term" value="P:polyamine transport"/>
    <property type="evidence" value="ECO:0007669"/>
    <property type="project" value="InterPro"/>
</dbReference>
<feature type="non-terminal residue" evidence="5">
    <location>
        <position position="116"/>
    </location>
</feature>
<name>A0A227J5D8_VIBPH</name>
<evidence type="ECO:0000313" key="6">
    <source>
        <dbReference type="Proteomes" id="UP000214596"/>
    </source>
</evidence>
<accession>A0A227J5D8</accession>
<keyword evidence="3" id="KW-0732">Signal</keyword>
<dbReference type="SUPFAM" id="SSF53850">
    <property type="entry name" value="Periplasmic binding protein-like II"/>
    <property type="match status" value="1"/>
</dbReference>
<protein>
    <submittedName>
        <fullName evidence="5">Spermidine/putrescine ABC transporter substrate-binding protein PotD</fullName>
    </submittedName>
</protein>
<dbReference type="GO" id="GO:0042597">
    <property type="term" value="C:periplasmic space"/>
    <property type="evidence" value="ECO:0007669"/>
    <property type="project" value="UniProtKB-SubCell"/>
</dbReference>
<keyword evidence="4" id="KW-0574">Periplasm</keyword>
<gene>
    <name evidence="5" type="primary">potD</name>
    <name evidence="5" type="ORF">CA163_24905</name>
</gene>
<comment type="subcellular location">
    <subcellularLocation>
        <location evidence="1">Periplasm</location>
    </subcellularLocation>
</comment>
<evidence type="ECO:0000256" key="2">
    <source>
        <dbReference type="ARBA" id="ARBA00022448"/>
    </source>
</evidence>
<dbReference type="AlphaFoldDB" id="A0A227J5D8"/>